<protein>
    <submittedName>
        <fullName evidence="2">Uncharacterized protein</fullName>
    </submittedName>
</protein>
<dbReference type="EMBL" id="JAVHJO010000001">
    <property type="protein sequence ID" value="KAK6543791.1"/>
    <property type="molecule type" value="Genomic_DNA"/>
</dbReference>
<evidence type="ECO:0000313" key="2">
    <source>
        <dbReference type="EMBL" id="KAK6543791.1"/>
    </source>
</evidence>
<dbReference type="AlphaFoldDB" id="A0AAV9XQ94"/>
<feature type="region of interest" description="Disordered" evidence="1">
    <location>
        <begin position="30"/>
        <end position="79"/>
    </location>
</feature>
<evidence type="ECO:0000256" key="1">
    <source>
        <dbReference type="SAM" id="MobiDB-lite"/>
    </source>
</evidence>
<organism evidence="2 3">
    <name type="scientific">Orbilia ellipsospora</name>
    <dbReference type="NCBI Taxonomy" id="2528407"/>
    <lineage>
        <taxon>Eukaryota</taxon>
        <taxon>Fungi</taxon>
        <taxon>Dikarya</taxon>
        <taxon>Ascomycota</taxon>
        <taxon>Pezizomycotina</taxon>
        <taxon>Orbiliomycetes</taxon>
        <taxon>Orbiliales</taxon>
        <taxon>Orbiliaceae</taxon>
        <taxon>Orbilia</taxon>
    </lineage>
</organism>
<keyword evidence="3" id="KW-1185">Reference proteome</keyword>
<feature type="compositionally biased region" description="Polar residues" evidence="1">
    <location>
        <begin position="56"/>
        <end position="79"/>
    </location>
</feature>
<evidence type="ECO:0000313" key="3">
    <source>
        <dbReference type="Proteomes" id="UP001365542"/>
    </source>
</evidence>
<gene>
    <name evidence="2" type="ORF">TWF694_000523</name>
</gene>
<reference evidence="2 3" key="1">
    <citation type="submission" date="2019-10" db="EMBL/GenBank/DDBJ databases">
        <authorList>
            <person name="Palmer J.M."/>
        </authorList>
    </citation>
    <scope>NUCLEOTIDE SEQUENCE [LARGE SCALE GENOMIC DNA]</scope>
    <source>
        <strain evidence="2 3">TWF694</strain>
    </source>
</reference>
<proteinExistence type="predicted"/>
<name>A0AAV9XQ94_9PEZI</name>
<comment type="caution">
    <text evidence="2">The sequence shown here is derived from an EMBL/GenBank/DDBJ whole genome shotgun (WGS) entry which is preliminary data.</text>
</comment>
<dbReference type="Proteomes" id="UP001365542">
    <property type="component" value="Unassembled WGS sequence"/>
</dbReference>
<accession>A0AAV9XQ94</accession>
<sequence length="79" mass="8684">MRGRLPNELLVRERRFHSGIRSSTAVDLVTSPSKSSLDPSFYHNLGPPNFRIDGEQASQARSDRLQSSLGIASSTTPTK</sequence>